<dbReference type="PATRIC" id="fig|362787.3.peg.1798"/>
<dbReference type="RefSeq" id="WP_420885294.1">
    <property type="nucleotide sequence ID" value="NZ_JSAN01000123.1"/>
</dbReference>
<evidence type="ECO:0000313" key="1">
    <source>
        <dbReference type="EMBL" id="KIC71001.1"/>
    </source>
</evidence>
<dbReference type="AlphaFoldDB" id="A0A0C1JK70"/>
<sequence>MTQKKFTYLLNCLLDANFYVSMEDFSSPIQLTDYYQLTGAVKNLEEPLLDGYK</sequence>
<dbReference type="Proteomes" id="UP000031465">
    <property type="component" value="Unassembled WGS sequence"/>
</dbReference>
<dbReference type="EMBL" id="JSAN01000123">
    <property type="protein sequence ID" value="KIC71001.1"/>
    <property type="molecule type" value="Genomic_DNA"/>
</dbReference>
<evidence type="ECO:0000313" key="2">
    <source>
        <dbReference type="Proteomes" id="UP000031465"/>
    </source>
</evidence>
<proteinExistence type="predicted"/>
<name>A0A0C1JK70_9BACT</name>
<accession>A0A0C1JK70</accession>
<organism evidence="1 2">
    <name type="scientific">Candidatus Protochlamydia amoebophila</name>
    <dbReference type="NCBI Taxonomy" id="362787"/>
    <lineage>
        <taxon>Bacteria</taxon>
        <taxon>Pseudomonadati</taxon>
        <taxon>Chlamydiota</taxon>
        <taxon>Chlamydiia</taxon>
        <taxon>Parachlamydiales</taxon>
        <taxon>Parachlamydiaceae</taxon>
        <taxon>Candidatus Protochlamydia</taxon>
    </lineage>
</organism>
<comment type="caution">
    <text evidence="1">The sequence shown here is derived from an EMBL/GenBank/DDBJ whole genome shotgun (WGS) entry which is preliminary data.</text>
</comment>
<reference evidence="1 2" key="1">
    <citation type="journal article" date="2014" name="Mol. Biol. Evol.">
        <title>Massive expansion of Ubiquitination-related gene families within the Chlamydiae.</title>
        <authorList>
            <person name="Domman D."/>
            <person name="Collingro A."/>
            <person name="Lagkouvardos I."/>
            <person name="Gehre L."/>
            <person name="Weinmaier T."/>
            <person name="Rattei T."/>
            <person name="Subtil A."/>
            <person name="Horn M."/>
        </authorList>
    </citation>
    <scope>NUCLEOTIDE SEQUENCE [LARGE SCALE GENOMIC DNA]</scope>
    <source>
        <strain evidence="1 2">EI2</strain>
    </source>
</reference>
<protein>
    <submittedName>
        <fullName evidence="1">Uncharacterized protein</fullName>
    </submittedName>
</protein>
<gene>
    <name evidence="1" type="ORF">DB44_FA00020</name>
</gene>